<feature type="transmembrane region" description="Helical" evidence="1">
    <location>
        <begin position="7"/>
        <end position="27"/>
    </location>
</feature>
<dbReference type="RefSeq" id="WP_090586234.1">
    <property type="nucleotide sequence ID" value="NZ_FNDT01000007.1"/>
</dbReference>
<proteinExistence type="predicted"/>
<feature type="transmembrane region" description="Helical" evidence="1">
    <location>
        <begin position="118"/>
        <end position="137"/>
    </location>
</feature>
<dbReference type="AlphaFoldDB" id="A0A1G8IIG4"/>
<evidence type="ECO:0008006" key="4">
    <source>
        <dbReference type="Google" id="ProtNLM"/>
    </source>
</evidence>
<gene>
    <name evidence="2" type="ORF">SAMN04488693_10733</name>
</gene>
<evidence type="ECO:0000313" key="2">
    <source>
        <dbReference type="EMBL" id="SDI18695.1"/>
    </source>
</evidence>
<sequence length="163" mass="17361">MGSIRIPWLVLIGLVFGTLGWLINWWATRNGYPTPSLPLSSLLTIAAVVAVTLIFGFRVKRWRAGNRKRALDPILAARTVVFAQATAYAGALTTGWHIGILADQLSLVGVRSNLGPLWGSLALMVAGIVMIGTGLIVESFCRLPPDDEAGSGTARESGEGEYA</sequence>
<dbReference type="InterPro" id="IPR021517">
    <property type="entry name" value="DUF3180"/>
</dbReference>
<keyword evidence="1" id="KW-0472">Membrane</keyword>
<evidence type="ECO:0000256" key="1">
    <source>
        <dbReference type="SAM" id="Phobius"/>
    </source>
</evidence>
<accession>A0A1G8IIG4</accession>
<dbReference type="OrthoDB" id="3257239at2"/>
<dbReference type="STRING" id="335973.SAMN04488693_10733"/>
<name>A0A1G8IIG4_9MICC</name>
<feature type="transmembrane region" description="Helical" evidence="1">
    <location>
        <begin position="80"/>
        <end position="98"/>
    </location>
</feature>
<dbReference type="Pfam" id="PF11377">
    <property type="entry name" value="DUF3180"/>
    <property type="match status" value="1"/>
</dbReference>
<evidence type="ECO:0000313" key="3">
    <source>
        <dbReference type="Proteomes" id="UP000199258"/>
    </source>
</evidence>
<dbReference type="Proteomes" id="UP000199258">
    <property type="component" value="Unassembled WGS sequence"/>
</dbReference>
<reference evidence="2 3" key="1">
    <citation type="submission" date="2016-10" db="EMBL/GenBank/DDBJ databases">
        <authorList>
            <person name="de Groot N.N."/>
        </authorList>
    </citation>
    <scope>NUCLEOTIDE SEQUENCE [LARGE SCALE GENOMIC DNA]</scope>
    <source>
        <strain evidence="2 3">NP_1H</strain>
    </source>
</reference>
<feature type="transmembrane region" description="Helical" evidence="1">
    <location>
        <begin position="39"/>
        <end position="59"/>
    </location>
</feature>
<organism evidence="2 3">
    <name type="scientific">Arthrobacter subterraneus</name>
    <dbReference type="NCBI Taxonomy" id="335973"/>
    <lineage>
        <taxon>Bacteria</taxon>
        <taxon>Bacillati</taxon>
        <taxon>Actinomycetota</taxon>
        <taxon>Actinomycetes</taxon>
        <taxon>Micrococcales</taxon>
        <taxon>Micrococcaceae</taxon>
        <taxon>Arthrobacter</taxon>
    </lineage>
</organism>
<keyword evidence="1" id="KW-1133">Transmembrane helix</keyword>
<dbReference type="EMBL" id="FNDT01000007">
    <property type="protein sequence ID" value="SDI18695.1"/>
    <property type="molecule type" value="Genomic_DNA"/>
</dbReference>
<keyword evidence="1" id="KW-0812">Transmembrane</keyword>
<keyword evidence="3" id="KW-1185">Reference proteome</keyword>
<protein>
    <recommendedName>
        <fullName evidence="4">DUF3180 domain-containing protein</fullName>
    </recommendedName>
</protein>